<proteinExistence type="predicted"/>
<keyword evidence="3" id="KW-1185">Reference proteome</keyword>
<sequence length="57" mass="5808">MRRMRILLALLFAALAAGSLGRALEGSGPVTVGSLVTAAFLAVLAWACLRGGRAPRG</sequence>
<comment type="caution">
    <text evidence="2">The sequence shown here is derived from an EMBL/GenBank/DDBJ whole genome shotgun (WGS) entry which is preliminary data.</text>
</comment>
<dbReference type="Proteomes" id="UP001522868">
    <property type="component" value="Unassembled WGS sequence"/>
</dbReference>
<protein>
    <submittedName>
        <fullName evidence="2">Uncharacterized protein</fullName>
    </submittedName>
</protein>
<evidence type="ECO:0000313" key="2">
    <source>
        <dbReference type="EMBL" id="MCK8680822.1"/>
    </source>
</evidence>
<keyword evidence="1" id="KW-0812">Transmembrane</keyword>
<feature type="transmembrane region" description="Helical" evidence="1">
    <location>
        <begin position="31"/>
        <end position="49"/>
    </location>
</feature>
<name>A0ABT0IHT4_9ACTN</name>
<dbReference type="EMBL" id="JALPTH010000031">
    <property type="protein sequence ID" value="MCK8680822.1"/>
    <property type="molecule type" value="Genomic_DNA"/>
</dbReference>
<evidence type="ECO:0000256" key="1">
    <source>
        <dbReference type="SAM" id="Phobius"/>
    </source>
</evidence>
<reference evidence="2 3" key="1">
    <citation type="submission" date="2022-04" db="EMBL/GenBank/DDBJ databases">
        <title>Streptomyces sp. nov. LCR6-01 isolated from Lichen of Dirinaria sp.</title>
        <authorList>
            <person name="Kanchanasin P."/>
            <person name="Tanasupawat S."/>
            <person name="Phongsopitanun W."/>
        </authorList>
    </citation>
    <scope>NUCLEOTIDE SEQUENCE [LARGE SCALE GENOMIC DNA]</scope>
    <source>
        <strain evidence="2 3">LCR6-01</strain>
    </source>
</reference>
<organism evidence="2 3">
    <name type="scientific">Streptomyces lichenis</name>
    <dbReference type="NCBI Taxonomy" id="2306967"/>
    <lineage>
        <taxon>Bacteria</taxon>
        <taxon>Bacillati</taxon>
        <taxon>Actinomycetota</taxon>
        <taxon>Actinomycetes</taxon>
        <taxon>Kitasatosporales</taxon>
        <taxon>Streptomycetaceae</taxon>
        <taxon>Streptomyces</taxon>
    </lineage>
</organism>
<dbReference type="RefSeq" id="WP_248636649.1">
    <property type="nucleotide sequence ID" value="NZ_JALPTH010000031.1"/>
</dbReference>
<keyword evidence="1" id="KW-1133">Transmembrane helix</keyword>
<gene>
    <name evidence="2" type="ORF">M1O15_26190</name>
</gene>
<evidence type="ECO:0000313" key="3">
    <source>
        <dbReference type="Proteomes" id="UP001522868"/>
    </source>
</evidence>
<keyword evidence="1" id="KW-0472">Membrane</keyword>
<accession>A0ABT0IHT4</accession>